<dbReference type="Proteomes" id="UP000007703">
    <property type="component" value="Unassembled WGS sequence"/>
</dbReference>
<accession>C4XZJ8</accession>
<reference evidence="2 3" key="1">
    <citation type="journal article" date="2009" name="Nature">
        <title>Evolution of pathogenicity and sexual reproduction in eight Candida genomes.</title>
        <authorList>
            <person name="Butler G."/>
            <person name="Rasmussen M.D."/>
            <person name="Lin M.F."/>
            <person name="Santos M.A."/>
            <person name="Sakthikumar S."/>
            <person name="Munro C.A."/>
            <person name="Rheinbay E."/>
            <person name="Grabherr M."/>
            <person name="Forche A."/>
            <person name="Reedy J.L."/>
            <person name="Agrafioti I."/>
            <person name="Arnaud M.B."/>
            <person name="Bates S."/>
            <person name="Brown A.J."/>
            <person name="Brunke S."/>
            <person name="Costanzo M.C."/>
            <person name="Fitzpatrick D.A."/>
            <person name="de Groot P.W."/>
            <person name="Harris D."/>
            <person name="Hoyer L.L."/>
            <person name="Hube B."/>
            <person name="Klis F.M."/>
            <person name="Kodira C."/>
            <person name="Lennard N."/>
            <person name="Logue M.E."/>
            <person name="Martin R."/>
            <person name="Neiman A.M."/>
            <person name="Nikolaou E."/>
            <person name="Quail M.A."/>
            <person name="Quinn J."/>
            <person name="Santos M.C."/>
            <person name="Schmitzberger F.F."/>
            <person name="Sherlock G."/>
            <person name="Shah P."/>
            <person name="Silverstein K.A."/>
            <person name="Skrzypek M.S."/>
            <person name="Soll D."/>
            <person name="Staggs R."/>
            <person name="Stansfield I."/>
            <person name="Stumpf M.P."/>
            <person name="Sudbery P.E."/>
            <person name="Srikantha T."/>
            <person name="Zeng Q."/>
            <person name="Berman J."/>
            <person name="Berriman M."/>
            <person name="Heitman J."/>
            <person name="Gow N.A."/>
            <person name="Lorenz M.C."/>
            <person name="Birren B.W."/>
            <person name="Kellis M."/>
            <person name="Cuomo C.A."/>
        </authorList>
    </citation>
    <scope>NUCLEOTIDE SEQUENCE [LARGE SCALE GENOMIC DNA]</scope>
    <source>
        <strain evidence="2 3">ATCC 42720</strain>
    </source>
</reference>
<sequence length="167" mass="17864">MDQNRNAFHPNFSRAGITIAIPSLKVRKNIFHIPPEAAKPEATSSVNVINEASPVPVDEQPLKADMSGDEEMEAPPAAETHYGDLPEYLQEAEEETEAENAADVGSGADVENDVEVEIEGDSVEYVSAIDESEPAEAEDAVVEEASVEAAEEPLPPAEPEVKKAIAE</sequence>
<protein>
    <submittedName>
        <fullName evidence="2">Uncharacterized protein</fullName>
    </submittedName>
</protein>
<dbReference type="VEuPathDB" id="FungiDB:CLUG_01380"/>
<evidence type="ECO:0000313" key="2">
    <source>
        <dbReference type="EMBL" id="EEQ37257.1"/>
    </source>
</evidence>
<evidence type="ECO:0000256" key="1">
    <source>
        <dbReference type="SAM" id="MobiDB-lite"/>
    </source>
</evidence>
<evidence type="ECO:0000313" key="3">
    <source>
        <dbReference type="Proteomes" id="UP000007703"/>
    </source>
</evidence>
<gene>
    <name evidence="2" type="ORF">CLUG_01380</name>
</gene>
<feature type="region of interest" description="Disordered" evidence="1">
    <location>
        <begin position="130"/>
        <end position="167"/>
    </location>
</feature>
<dbReference type="EMBL" id="CH408077">
    <property type="protein sequence ID" value="EEQ37257.1"/>
    <property type="molecule type" value="Genomic_DNA"/>
</dbReference>
<feature type="compositionally biased region" description="Acidic residues" evidence="1">
    <location>
        <begin position="90"/>
        <end position="100"/>
    </location>
</feature>
<dbReference type="AlphaFoldDB" id="C4XZJ8"/>
<feature type="region of interest" description="Disordered" evidence="1">
    <location>
        <begin position="39"/>
        <end position="110"/>
    </location>
</feature>
<proteinExistence type="predicted"/>
<dbReference type="HOGENOM" id="CLU_1594350_0_0_1"/>
<dbReference type="KEGG" id="clu:CLUG_01380"/>
<name>C4XZJ8_CLAL4</name>
<feature type="compositionally biased region" description="Acidic residues" evidence="1">
    <location>
        <begin position="130"/>
        <end position="151"/>
    </location>
</feature>
<dbReference type="InParanoid" id="C4XZJ8"/>
<organism evidence="2 3">
    <name type="scientific">Clavispora lusitaniae (strain ATCC 42720)</name>
    <name type="common">Yeast</name>
    <name type="synonym">Candida lusitaniae</name>
    <dbReference type="NCBI Taxonomy" id="306902"/>
    <lineage>
        <taxon>Eukaryota</taxon>
        <taxon>Fungi</taxon>
        <taxon>Dikarya</taxon>
        <taxon>Ascomycota</taxon>
        <taxon>Saccharomycotina</taxon>
        <taxon>Pichiomycetes</taxon>
        <taxon>Metschnikowiaceae</taxon>
        <taxon>Clavispora</taxon>
    </lineage>
</organism>